<keyword evidence="5" id="KW-1185">Reference proteome</keyword>
<dbReference type="AlphaFoldDB" id="A0A2K9IY48"/>
<dbReference type="Proteomes" id="UP001356080">
    <property type="component" value="Unassembled WGS sequence"/>
</dbReference>
<reference evidence="3 5" key="3">
    <citation type="submission" date="2024-01" db="EMBL/GenBank/DDBJ databases">
        <title>Survival strategy associated with biotechnological potential of Virgibacillus dokdonensis T4.6 isolated from salt-fermented shrimp paste.</title>
        <authorList>
            <person name="Doan T.V."/>
            <person name="Quach N.T."/>
            <person name="Phi Q.-T."/>
        </authorList>
    </citation>
    <scope>NUCLEOTIDE SEQUENCE [LARGE SCALE GENOMIC DNA]</scope>
    <source>
        <strain evidence="3 5">T4.6</strain>
    </source>
</reference>
<dbReference type="RefSeq" id="WP_077701873.1">
    <property type="nucleotide sequence ID" value="NZ_CP018622.1"/>
</dbReference>
<dbReference type="STRING" id="302167.GCA_900166595_00142"/>
<accession>A0A2K9IY48</accession>
<organism evidence="2 4">
    <name type="scientific">Virgibacillus dokdonensis</name>
    <dbReference type="NCBI Taxonomy" id="302167"/>
    <lineage>
        <taxon>Bacteria</taxon>
        <taxon>Bacillati</taxon>
        <taxon>Bacillota</taxon>
        <taxon>Bacilli</taxon>
        <taxon>Bacillales</taxon>
        <taxon>Bacillaceae</taxon>
        <taxon>Virgibacillus</taxon>
    </lineage>
</organism>
<evidence type="ECO:0000256" key="1">
    <source>
        <dbReference type="SAM" id="Phobius"/>
    </source>
</evidence>
<evidence type="ECO:0000313" key="4">
    <source>
        <dbReference type="Proteomes" id="UP000234237"/>
    </source>
</evidence>
<dbReference type="Proteomes" id="UP000234237">
    <property type="component" value="Chromosome"/>
</dbReference>
<protein>
    <submittedName>
        <fullName evidence="2">Uncharacterized protein</fullName>
    </submittedName>
</protein>
<sequence length="82" mass="9503">MKYVYLVVVHVMNLLLLITVGLLGVGMFVDISEPDHIPTFNPIHIGLFISLLLLLVMNDAYQLKKRKWIMLLFGSYSLWVKR</sequence>
<proteinExistence type="predicted"/>
<evidence type="ECO:0000313" key="3">
    <source>
        <dbReference type="EMBL" id="MEF2291113.1"/>
    </source>
</evidence>
<feature type="transmembrane region" description="Helical" evidence="1">
    <location>
        <begin position="7"/>
        <end position="29"/>
    </location>
</feature>
<feature type="transmembrane region" description="Helical" evidence="1">
    <location>
        <begin position="41"/>
        <end position="61"/>
    </location>
</feature>
<dbReference type="EMBL" id="JAZHPM010000005">
    <property type="protein sequence ID" value="MEF2291113.1"/>
    <property type="molecule type" value="Genomic_DNA"/>
</dbReference>
<evidence type="ECO:0000313" key="5">
    <source>
        <dbReference type="Proteomes" id="UP001356080"/>
    </source>
</evidence>
<reference evidence="2" key="1">
    <citation type="submission" date="2016-11" db="EMBL/GenBank/DDBJ databases">
        <title>Complete genome sequence of Virgibacillus dokdonensis 21D, a halophilic bacterium isolated from the deep hypersaline anoxic basin Discovery in the Mediterranean Sea.</title>
        <authorList>
            <person name="Zeaiter Z."/>
            <person name="Booth J.M."/>
            <person name="Prosdocimi E.M."/>
            <person name="Mapelli F."/>
            <person name="Fusi M."/>
            <person name="Daffonchio D."/>
            <person name="Borin S."/>
            <person name="Crotti E."/>
        </authorList>
    </citation>
    <scope>NUCLEOTIDE SEQUENCE</scope>
    <source>
        <strain evidence="2">21D</strain>
    </source>
</reference>
<reference evidence="4" key="2">
    <citation type="submission" date="2016-11" db="EMBL/GenBank/DDBJ databases">
        <title>Complete genome sequence of Virgibacillus pantothenticus 21D, a halophilic bacterium isolated from the deep hypersaline anoxic basin Discovery in the Mediterranean Sea.</title>
        <authorList>
            <person name="Zeaiter Z."/>
            <person name="Booth J.M."/>
            <person name="Prosdocimi E.M."/>
            <person name="Mapelli F."/>
            <person name="Fusi M."/>
            <person name="Daffonchio D."/>
            <person name="Borin S."/>
            <person name="Crotti E."/>
        </authorList>
    </citation>
    <scope>NUCLEOTIDE SEQUENCE [LARGE SCALE GENOMIC DNA]</scope>
    <source>
        <strain evidence="4">21D</strain>
    </source>
</reference>
<keyword evidence="1" id="KW-0812">Transmembrane</keyword>
<evidence type="ECO:0000313" key="2">
    <source>
        <dbReference type="EMBL" id="AUJ24678.1"/>
    </source>
</evidence>
<keyword evidence="1" id="KW-1133">Transmembrane helix</keyword>
<name>A0A2K9IY48_9BACI</name>
<dbReference type="EMBL" id="CP018622">
    <property type="protein sequence ID" value="AUJ24678.1"/>
    <property type="molecule type" value="Genomic_DNA"/>
</dbReference>
<gene>
    <name evidence="2" type="ORF">A21D_01597</name>
    <name evidence="3" type="ORF">V2W34_03680</name>
</gene>
<dbReference type="KEGG" id="vpn:A21D_01597"/>
<keyword evidence="1" id="KW-0472">Membrane</keyword>